<dbReference type="KEGG" id="gma:AciX8_1807"/>
<gene>
    <name evidence="2" type="ordered locus">AciX8_1807</name>
</gene>
<dbReference type="AlphaFoldDB" id="G8NR66"/>
<keyword evidence="3" id="KW-1185">Reference proteome</keyword>
<dbReference type="HOGENOM" id="CLU_079080_0_0_0"/>
<organism evidence="2 3">
    <name type="scientific">Granulicella mallensis (strain ATCC BAA-1857 / DSM 23137 / MP5ACTX8)</name>
    <dbReference type="NCBI Taxonomy" id="682795"/>
    <lineage>
        <taxon>Bacteria</taxon>
        <taxon>Pseudomonadati</taxon>
        <taxon>Acidobacteriota</taxon>
        <taxon>Terriglobia</taxon>
        <taxon>Terriglobales</taxon>
        <taxon>Acidobacteriaceae</taxon>
        <taxon>Granulicella</taxon>
    </lineage>
</organism>
<evidence type="ECO:0000313" key="2">
    <source>
        <dbReference type="EMBL" id="AEU36144.1"/>
    </source>
</evidence>
<dbReference type="Proteomes" id="UP000007113">
    <property type="component" value="Chromosome"/>
</dbReference>
<evidence type="ECO:0000256" key="1">
    <source>
        <dbReference type="SAM" id="SignalP"/>
    </source>
</evidence>
<dbReference type="OrthoDB" id="109375at2"/>
<dbReference type="Pfam" id="PF12543">
    <property type="entry name" value="DUF3738"/>
    <property type="match status" value="1"/>
</dbReference>
<feature type="signal peptide" evidence="1">
    <location>
        <begin position="1"/>
        <end position="23"/>
    </location>
</feature>
<dbReference type="NCBIfam" id="TIGR03435">
    <property type="entry name" value="Soli_TIGR03435"/>
    <property type="match status" value="1"/>
</dbReference>
<dbReference type="InterPro" id="IPR017801">
    <property type="entry name" value="DUF3738"/>
</dbReference>
<sequence precursor="true">MKPILLAALITLGCLSATTPSVGQVQSDGVVQTPNQNGPSNGRIPVFDVVLIKPNKSETQMQETQPPDGFGVKAISLEELIALAYNGTPFLLDSLIENAPKWAKSDRFDIEAKVDSSEMDTMKAVNNEDYFAAMMRGAPTTRMLMLQALLRDHFKLMAHFQTKDLSVYALTVLKGKLKLKESDTTDVLKTEARFSDGELTGRRMTLSILPPFLMMQLGKPVIDQTNLKGRYDFDLRWTPEGRSDEEAGANPPPGLLTAIQEELGLKLNATKGPAKVLVIDHVERPSEN</sequence>
<protein>
    <recommendedName>
        <fullName evidence="4">Soil-associated protein, TIGR03435 family</fullName>
    </recommendedName>
</protein>
<keyword evidence="1" id="KW-0732">Signal</keyword>
<reference evidence="2 3" key="1">
    <citation type="submission" date="2011-11" db="EMBL/GenBank/DDBJ databases">
        <title>Complete sequence of Granulicella mallensis MP5ACTX8.</title>
        <authorList>
            <consortium name="US DOE Joint Genome Institute"/>
            <person name="Lucas S."/>
            <person name="Copeland A."/>
            <person name="Lapidus A."/>
            <person name="Cheng J.-F."/>
            <person name="Goodwin L."/>
            <person name="Pitluck S."/>
            <person name="Peters L."/>
            <person name="Lu M."/>
            <person name="Detter J.C."/>
            <person name="Han C."/>
            <person name="Tapia R."/>
            <person name="Land M."/>
            <person name="Hauser L."/>
            <person name="Kyrpides N."/>
            <person name="Ivanova N."/>
            <person name="Mikhailova N."/>
            <person name="Pagani I."/>
            <person name="Rawat S."/>
            <person name="Mannisto M."/>
            <person name="Haggblom M."/>
            <person name="Woyke T."/>
        </authorList>
    </citation>
    <scope>NUCLEOTIDE SEQUENCE [LARGE SCALE GENOMIC DNA]</scope>
    <source>
        <strain evidence="3">ATCC BAA-1857 / DSM 23137 / MP5ACTX8</strain>
    </source>
</reference>
<evidence type="ECO:0000313" key="3">
    <source>
        <dbReference type="Proteomes" id="UP000007113"/>
    </source>
</evidence>
<proteinExistence type="predicted"/>
<dbReference type="eggNOG" id="COG4219">
    <property type="taxonomic scope" value="Bacteria"/>
</dbReference>
<accession>G8NR66</accession>
<name>G8NR66_GRAMM</name>
<dbReference type="EMBL" id="CP003130">
    <property type="protein sequence ID" value="AEU36144.1"/>
    <property type="molecule type" value="Genomic_DNA"/>
</dbReference>
<feature type="chain" id="PRO_5003512937" description="Soil-associated protein, TIGR03435 family" evidence="1">
    <location>
        <begin position="24"/>
        <end position="288"/>
    </location>
</feature>
<evidence type="ECO:0008006" key="4">
    <source>
        <dbReference type="Google" id="ProtNLM"/>
    </source>
</evidence>
<dbReference type="RefSeq" id="WP_014265023.1">
    <property type="nucleotide sequence ID" value="NC_016631.1"/>
</dbReference>